<dbReference type="SUPFAM" id="SSF55347">
    <property type="entry name" value="Glyceraldehyde-3-phosphate dehydrogenase-like, C-terminal domain"/>
    <property type="match status" value="1"/>
</dbReference>
<dbReference type="SUPFAM" id="SSF51735">
    <property type="entry name" value="NAD(P)-binding Rossmann-fold domains"/>
    <property type="match status" value="1"/>
</dbReference>
<gene>
    <name evidence="3" type="ORF">C8D82_14422</name>
</gene>
<dbReference type="PANTHER" id="PTHR43377">
    <property type="entry name" value="BILIVERDIN REDUCTASE A"/>
    <property type="match status" value="1"/>
</dbReference>
<evidence type="ECO:0000259" key="2">
    <source>
        <dbReference type="Pfam" id="PF22725"/>
    </source>
</evidence>
<dbReference type="InterPro" id="IPR055170">
    <property type="entry name" value="GFO_IDH_MocA-like_dom"/>
</dbReference>
<dbReference type="GO" id="GO:0000166">
    <property type="term" value="F:nucleotide binding"/>
    <property type="evidence" value="ECO:0007669"/>
    <property type="project" value="InterPro"/>
</dbReference>
<organism evidence="3 4">
    <name type="scientific">Victivallis vadensis</name>
    <dbReference type="NCBI Taxonomy" id="172901"/>
    <lineage>
        <taxon>Bacteria</taxon>
        <taxon>Pseudomonadati</taxon>
        <taxon>Lentisphaerota</taxon>
        <taxon>Lentisphaeria</taxon>
        <taxon>Victivallales</taxon>
        <taxon>Victivallaceae</taxon>
        <taxon>Victivallis</taxon>
    </lineage>
</organism>
<dbReference type="PANTHER" id="PTHR43377:SF2">
    <property type="entry name" value="BINDING ROSSMANN FOLD OXIDOREDUCTASE, PUTATIVE (AFU_ORTHOLOGUE AFUA_4G00560)-RELATED"/>
    <property type="match status" value="1"/>
</dbReference>
<evidence type="ECO:0000259" key="1">
    <source>
        <dbReference type="Pfam" id="PF01408"/>
    </source>
</evidence>
<protein>
    <submittedName>
        <fullName evidence="3">Oxidoreductase family protein</fullName>
    </submittedName>
</protein>
<dbReference type="InterPro" id="IPR051450">
    <property type="entry name" value="Gfo/Idh/MocA_Oxidoreductases"/>
</dbReference>
<feature type="domain" description="Gfo/Idh/MocA-like oxidoreductase N-terminal" evidence="1">
    <location>
        <begin position="4"/>
        <end position="123"/>
    </location>
</feature>
<name>A0A2U1AFD6_9BACT</name>
<dbReference type="Pfam" id="PF22725">
    <property type="entry name" value="GFO_IDH_MocA_C3"/>
    <property type="match status" value="1"/>
</dbReference>
<keyword evidence="4" id="KW-1185">Reference proteome</keyword>
<proteinExistence type="predicted"/>
<dbReference type="Gene3D" id="3.30.360.10">
    <property type="entry name" value="Dihydrodipicolinate Reductase, domain 2"/>
    <property type="match status" value="1"/>
</dbReference>
<feature type="domain" description="GFO/IDH/MocA-like oxidoreductase" evidence="2">
    <location>
        <begin position="133"/>
        <end position="211"/>
    </location>
</feature>
<dbReference type="Proteomes" id="UP000245959">
    <property type="component" value="Unassembled WGS sequence"/>
</dbReference>
<reference evidence="3 4" key="1">
    <citation type="submission" date="2018-04" db="EMBL/GenBank/DDBJ databases">
        <title>Genomic Encyclopedia of Type Strains, Phase IV (KMG-IV): sequencing the most valuable type-strain genomes for metagenomic binning, comparative biology and taxonomic classification.</title>
        <authorList>
            <person name="Goeker M."/>
        </authorList>
    </citation>
    <scope>NUCLEOTIDE SEQUENCE [LARGE SCALE GENOMIC DNA]</scope>
    <source>
        <strain evidence="3 4">DSM 14823</strain>
    </source>
</reference>
<dbReference type="Pfam" id="PF01408">
    <property type="entry name" value="GFO_IDH_MocA"/>
    <property type="match status" value="1"/>
</dbReference>
<dbReference type="InterPro" id="IPR036291">
    <property type="entry name" value="NAD(P)-bd_dom_sf"/>
</dbReference>
<dbReference type="GeneID" id="78297053"/>
<dbReference type="RefSeq" id="WP_116885787.1">
    <property type="nucleotide sequence ID" value="NZ_CABMMC010000113.1"/>
</dbReference>
<dbReference type="InterPro" id="IPR000683">
    <property type="entry name" value="Gfo/Idh/MocA-like_OxRdtase_N"/>
</dbReference>
<dbReference type="OrthoDB" id="9781031at2"/>
<evidence type="ECO:0000313" key="4">
    <source>
        <dbReference type="Proteomes" id="UP000245959"/>
    </source>
</evidence>
<comment type="caution">
    <text evidence="3">The sequence shown here is derived from an EMBL/GenBank/DDBJ whole genome shotgun (WGS) entry which is preliminary data.</text>
</comment>
<dbReference type="Gene3D" id="3.40.50.720">
    <property type="entry name" value="NAD(P)-binding Rossmann-like Domain"/>
    <property type="match status" value="1"/>
</dbReference>
<dbReference type="AlphaFoldDB" id="A0A2U1AFD6"/>
<accession>A0A2U1AFD6</accession>
<evidence type="ECO:0000313" key="3">
    <source>
        <dbReference type="EMBL" id="PVY35128.1"/>
    </source>
</evidence>
<sequence length="430" mass="47853">MITAIIVGAGHRALIYAGYALKAPEELRIVGVADPSPERRALAAQRFGLTAEQCFESAEELAARPKLADAVINGTMDRQHVPTTLPLLERGYDVLLEKPFAVSEQELRRLEQTVRRTGRRVMICHVLRYAPFYAELKRRVLAGEIGDIVTLETAEHVSYHHYSTAFARGKWRREDVCGSSFLMSKCCHDLDLLTWFKSGVAPVRVASFGGRRFFTRENAPANSGEHCLLDCPVEAECPYSVRKLYLNHPDRWVFYVWPELEDSGDLSIESKTARLRDPANPYSRCIWKLDNNVADRQSVLVEFADGSVATHNLVGGTCRPMRKIHLLGTAGELEGVFDDNKFTLRHMDARPGHEFTEQVFDLADLGDTTGAFGGHGGGDERLAADFVSLLSGRTPSISCTMLSDSINGHLIGFLADRSMNSNQVMTLPRE</sequence>
<dbReference type="EMBL" id="QEKH01000044">
    <property type="protein sequence ID" value="PVY35128.1"/>
    <property type="molecule type" value="Genomic_DNA"/>
</dbReference>